<gene>
    <name evidence="3" type="ORF">IW261DRAFT_667995</name>
</gene>
<comment type="caution">
    <text evidence="3">The sequence shown here is derived from an EMBL/GenBank/DDBJ whole genome shotgun (WGS) entry which is preliminary data.</text>
</comment>
<organism evidence="3 4">
    <name type="scientific">Armillaria novae-zelandiae</name>
    <dbReference type="NCBI Taxonomy" id="153914"/>
    <lineage>
        <taxon>Eukaryota</taxon>
        <taxon>Fungi</taxon>
        <taxon>Dikarya</taxon>
        <taxon>Basidiomycota</taxon>
        <taxon>Agaricomycotina</taxon>
        <taxon>Agaricomycetes</taxon>
        <taxon>Agaricomycetidae</taxon>
        <taxon>Agaricales</taxon>
        <taxon>Marasmiineae</taxon>
        <taxon>Physalacriaceae</taxon>
        <taxon>Armillaria</taxon>
    </lineage>
</organism>
<sequence length="792" mass="85326">MIATITTQTCQVSSMDSPLLRNSNLAGGPLPHIPRRSASTSRLPLPSFVSYPPVAASPVKIKVQGATPPDSDEKPVASSSKVESDTSSSGSEGSSSILRPKRVLGVPRASLHQPPSPTLSLSRVKLSRRRSSSLSGSISDSEQPATSVQDLSISRAPVYTFGDKRLNLNDSKRHASESCLPDSGASSKSAPANATPPMIVRNKSGQLVKSSLKSTKTSPRGSLSVFTGMTSSKSEPNTPSLSKAVHFDAQLEHVKLFLAEQKPLAVSRDGSPTDDTSGTDSDFPPFIFGEPYMSKHRLMMNVINMPPEVNYMADVAMDSLLLSADGMSIIGRVRVKNITFQKWLAVRFTFDAWQTTSEVTAKYAESINPSFDIFSFSIKLNDILARIEERTLVLALRYSVEGREIWDNNNGRNYVAKFSRVKPSSGRGKTSGSDSGSDIADLRKQLEKVVQKRKEEEPGSLPPLRPRSGSSTLGDSSDFKKGSSLSSRYDFGTSLKTTWSPPTTIRHSRTHTYPTATNSSPPSSIPWPTKVASDSAKHNSPPVRTKPLGSPRDQDGDTFRPAPYVASDAEDASFATPTISRHHQRGYFDLDFLSDSALKRTPPGTPRMRSVDDSTPIASPSSGRCHSFPPVDALRPAPLFSVGGGLSFRSREADFGAGSDESTPSIMSPTSSGSSSPTPSPTEAEFTSLLNIRENDISLNPNTDYHQFLNRFCFYTGPNSVFGTGSDPVSRTSSMSSIEDILTMSAPSRVAVLTAQHVVDTPTQIQDDSTLSGTSTPTPFSFQRLPQSSVTL</sequence>
<dbReference type="PANTHER" id="PTHR12307">
    <property type="entry name" value="PROTEIN PHOSPHATASE 1 REGULATORY SUBUNIT"/>
    <property type="match status" value="1"/>
</dbReference>
<feature type="region of interest" description="Disordered" evidence="1">
    <location>
        <begin position="651"/>
        <end position="684"/>
    </location>
</feature>
<keyword evidence="4" id="KW-1185">Reference proteome</keyword>
<dbReference type="InterPro" id="IPR050782">
    <property type="entry name" value="PP1_regulatory_subunit_3"/>
</dbReference>
<evidence type="ECO:0000259" key="2">
    <source>
        <dbReference type="PROSITE" id="PS51159"/>
    </source>
</evidence>
<feature type="compositionally biased region" description="Basic and acidic residues" evidence="1">
    <location>
        <begin position="440"/>
        <end position="457"/>
    </location>
</feature>
<dbReference type="GO" id="GO:2001069">
    <property type="term" value="F:glycogen binding"/>
    <property type="evidence" value="ECO:0007669"/>
    <property type="project" value="TreeGrafter"/>
</dbReference>
<evidence type="ECO:0000256" key="1">
    <source>
        <dbReference type="SAM" id="MobiDB-lite"/>
    </source>
</evidence>
<dbReference type="InterPro" id="IPR005036">
    <property type="entry name" value="CBM21_dom"/>
</dbReference>
<accession>A0AA39NY65</accession>
<dbReference type="Proteomes" id="UP001175227">
    <property type="component" value="Unassembled WGS sequence"/>
</dbReference>
<dbReference type="PANTHER" id="PTHR12307:SF36">
    <property type="entry name" value="GLYCOGEN-BINDING SUBUNIT 76A"/>
    <property type="match status" value="1"/>
</dbReference>
<dbReference type="GO" id="GO:0008157">
    <property type="term" value="F:protein phosphatase 1 binding"/>
    <property type="evidence" value="ECO:0007669"/>
    <property type="project" value="TreeGrafter"/>
</dbReference>
<feature type="compositionally biased region" description="Polar residues" evidence="1">
    <location>
        <begin position="427"/>
        <end position="436"/>
    </location>
</feature>
<dbReference type="Gene3D" id="2.60.40.2440">
    <property type="entry name" value="Carbohydrate binding type-21 domain"/>
    <property type="match status" value="1"/>
</dbReference>
<dbReference type="GO" id="GO:0000164">
    <property type="term" value="C:protein phosphatase type 1 complex"/>
    <property type="evidence" value="ECO:0007669"/>
    <property type="project" value="TreeGrafter"/>
</dbReference>
<dbReference type="AlphaFoldDB" id="A0AA39NY65"/>
<feature type="compositionally biased region" description="Low complexity" evidence="1">
    <location>
        <begin position="466"/>
        <end position="487"/>
    </location>
</feature>
<dbReference type="Pfam" id="PF03370">
    <property type="entry name" value="CBM_21"/>
    <property type="match status" value="1"/>
</dbReference>
<feature type="region of interest" description="Disordered" evidence="1">
    <location>
        <begin position="172"/>
        <end position="198"/>
    </location>
</feature>
<dbReference type="EMBL" id="JAUEPR010000030">
    <property type="protein sequence ID" value="KAK0474022.1"/>
    <property type="molecule type" value="Genomic_DNA"/>
</dbReference>
<feature type="compositionally biased region" description="Polar residues" evidence="1">
    <location>
        <begin position="494"/>
        <end position="522"/>
    </location>
</feature>
<feature type="region of interest" description="Disordered" evidence="1">
    <location>
        <begin position="211"/>
        <end position="239"/>
    </location>
</feature>
<name>A0AA39NY65_9AGAR</name>
<feature type="compositionally biased region" description="Polar residues" evidence="1">
    <location>
        <begin position="219"/>
        <end position="239"/>
    </location>
</feature>
<dbReference type="InterPro" id="IPR038175">
    <property type="entry name" value="CBM21_dom_sf"/>
</dbReference>
<feature type="region of interest" description="Disordered" evidence="1">
    <location>
        <begin position="63"/>
        <end position="127"/>
    </location>
</feature>
<feature type="region of interest" description="Disordered" evidence="1">
    <location>
        <begin position="763"/>
        <end position="792"/>
    </location>
</feature>
<feature type="compositionally biased region" description="Low complexity" evidence="1">
    <location>
        <begin position="661"/>
        <end position="684"/>
    </location>
</feature>
<reference evidence="3" key="1">
    <citation type="submission" date="2023-06" db="EMBL/GenBank/DDBJ databases">
        <authorList>
            <consortium name="Lawrence Berkeley National Laboratory"/>
            <person name="Ahrendt S."/>
            <person name="Sahu N."/>
            <person name="Indic B."/>
            <person name="Wong-Bajracharya J."/>
            <person name="Merenyi Z."/>
            <person name="Ke H.-M."/>
            <person name="Monk M."/>
            <person name="Kocsube S."/>
            <person name="Drula E."/>
            <person name="Lipzen A."/>
            <person name="Balint B."/>
            <person name="Henrissat B."/>
            <person name="Andreopoulos B."/>
            <person name="Martin F.M."/>
            <person name="Harder C.B."/>
            <person name="Rigling D."/>
            <person name="Ford K.L."/>
            <person name="Foster G.D."/>
            <person name="Pangilinan J."/>
            <person name="Papanicolaou A."/>
            <person name="Barry K."/>
            <person name="LaButti K."/>
            <person name="Viragh M."/>
            <person name="Koriabine M."/>
            <person name="Yan M."/>
            <person name="Riley R."/>
            <person name="Champramary S."/>
            <person name="Plett K.L."/>
            <person name="Tsai I.J."/>
            <person name="Slot J."/>
            <person name="Sipos G."/>
            <person name="Plett J."/>
            <person name="Nagy L.G."/>
            <person name="Grigoriev I.V."/>
        </authorList>
    </citation>
    <scope>NUCLEOTIDE SEQUENCE</scope>
    <source>
        <strain evidence="3">ICMP 16352</strain>
    </source>
</reference>
<dbReference type="PROSITE" id="PS51159">
    <property type="entry name" value="CBM21"/>
    <property type="match status" value="1"/>
</dbReference>
<feature type="domain" description="CBM21" evidence="2">
    <location>
        <begin position="304"/>
        <end position="417"/>
    </location>
</feature>
<protein>
    <submittedName>
        <fullName evidence="3">Phosphatase regulatory subunit-domain-containing protein</fullName>
    </submittedName>
</protein>
<feature type="compositionally biased region" description="Low complexity" evidence="1">
    <location>
        <begin position="78"/>
        <end position="96"/>
    </location>
</feature>
<proteinExistence type="predicted"/>
<dbReference type="GO" id="GO:0005979">
    <property type="term" value="P:regulation of glycogen biosynthetic process"/>
    <property type="evidence" value="ECO:0007669"/>
    <property type="project" value="TreeGrafter"/>
</dbReference>
<evidence type="ECO:0000313" key="4">
    <source>
        <dbReference type="Proteomes" id="UP001175227"/>
    </source>
</evidence>
<feature type="region of interest" description="Disordered" evidence="1">
    <location>
        <begin position="598"/>
        <end position="630"/>
    </location>
</feature>
<evidence type="ECO:0000313" key="3">
    <source>
        <dbReference type="EMBL" id="KAK0474022.1"/>
    </source>
</evidence>
<feature type="region of interest" description="Disordered" evidence="1">
    <location>
        <begin position="421"/>
        <end position="562"/>
    </location>
</feature>